<dbReference type="STRING" id="658196.A0A397TK52"/>
<gene>
    <name evidence="1" type="ORF">C1645_812458</name>
</gene>
<dbReference type="InterPro" id="IPR011989">
    <property type="entry name" value="ARM-like"/>
</dbReference>
<dbReference type="InterPro" id="IPR016024">
    <property type="entry name" value="ARM-type_fold"/>
</dbReference>
<dbReference type="SUPFAM" id="SSF48371">
    <property type="entry name" value="ARM repeat"/>
    <property type="match status" value="1"/>
</dbReference>
<proteinExistence type="predicted"/>
<organism evidence="1 2">
    <name type="scientific">Glomus cerebriforme</name>
    <dbReference type="NCBI Taxonomy" id="658196"/>
    <lineage>
        <taxon>Eukaryota</taxon>
        <taxon>Fungi</taxon>
        <taxon>Fungi incertae sedis</taxon>
        <taxon>Mucoromycota</taxon>
        <taxon>Glomeromycotina</taxon>
        <taxon>Glomeromycetes</taxon>
        <taxon>Glomerales</taxon>
        <taxon>Glomeraceae</taxon>
        <taxon>Glomus</taxon>
    </lineage>
</organism>
<dbReference type="AlphaFoldDB" id="A0A397TK52"/>
<protein>
    <submittedName>
        <fullName evidence="1">Uncharacterized protein</fullName>
    </submittedName>
</protein>
<name>A0A397TK52_9GLOM</name>
<evidence type="ECO:0000313" key="1">
    <source>
        <dbReference type="EMBL" id="RIA98593.1"/>
    </source>
</evidence>
<evidence type="ECO:0000313" key="2">
    <source>
        <dbReference type="Proteomes" id="UP000265703"/>
    </source>
</evidence>
<accession>A0A397TK52</accession>
<comment type="caution">
    <text evidence="1">The sequence shown here is derived from an EMBL/GenBank/DDBJ whole genome shotgun (WGS) entry which is preliminary data.</text>
</comment>
<dbReference type="Gene3D" id="1.25.10.10">
    <property type="entry name" value="Leucine-rich Repeat Variant"/>
    <property type="match status" value="1"/>
</dbReference>
<dbReference type="EMBL" id="QKYT01000013">
    <property type="protein sequence ID" value="RIA98593.1"/>
    <property type="molecule type" value="Genomic_DNA"/>
</dbReference>
<sequence>MNNVYDLDLEDELSSVDSTKRAWAASCVSNLIAGEENICHLLLSKNLIRLLIEWLTDDVYEVVYECIGTLR</sequence>
<dbReference type="Proteomes" id="UP000265703">
    <property type="component" value="Unassembled WGS sequence"/>
</dbReference>
<reference evidence="1 2" key="1">
    <citation type="submission" date="2018-06" db="EMBL/GenBank/DDBJ databases">
        <title>Comparative genomics reveals the genomic features of Rhizophagus irregularis, R. cerebriforme, R. diaphanum and Gigaspora rosea, and their symbiotic lifestyle signature.</title>
        <authorList>
            <person name="Morin E."/>
            <person name="San Clemente H."/>
            <person name="Chen E.C.H."/>
            <person name="De La Providencia I."/>
            <person name="Hainaut M."/>
            <person name="Kuo A."/>
            <person name="Kohler A."/>
            <person name="Murat C."/>
            <person name="Tang N."/>
            <person name="Roy S."/>
            <person name="Loubradou J."/>
            <person name="Henrissat B."/>
            <person name="Grigoriev I.V."/>
            <person name="Corradi N."/>
            <person name="Roux C."/>
            <person name="Martin F.M."/>
        </authorList>
    </citation>
    <scope>NUCLEOTIDE SEQUENCE [LARGE SCALE GENOMIC DNA]</scope>
    <source>
        <strain evidence="1 2">DAOM 227022</strain>
    </source>
</reference>
<keyword evidence="2" id="KW-1185">Reference proteome</keyword>